<feature type="transmembrane region" description="Helical" evidence="7">
    <location>
        <begin position="320"/>
        <end position="341"/>
    </location>
</feature>
<dbReference type="InterPro" id="IPR047969">
    <property type="entry name" value="SVOP-like_MFS_dom"/>
</dbReference>
<dbReference type="GO" id="GO:0022857">
    <property type="term" value="F:transmembrane transporter activity"/>
    <property type="evidence" value="ECO:0007669"/>
    <property type="project" value="InterPro"/>
</dbReference>
<dbReference type="Proteomes" id="UP000504632">
    <property type="component" value="Chromosome 10"/>
</dbReference>
<evidence type="ECO:0000256" key="4">
    <source>
        <dbReference type="ARBA" id="ARBA00022692"/>
    </source>
</evidence>
<keyword evidence="3" id="KW-0813">Transport</keyword>
<dbReference type="GeneID" id="115823463"/>
<dbReference type="InterPro" id="IPR020846">
    <property type="entry name" value="MFS_dom"/>
</dbReference>
<keyword evidence="5 7" id="KW-1133">Transmembrane helix</keyword>
<feature type="transmembrane region" description="Helical" evidence="7">
    <location>
        <begin position="158"/>
        <end position="176"/>
    </location>
</feature>
<keyword evidence="4 7" id="KW-0812">Transmembrane</keyword>
<protein>
    <submittedName>
        <fullName evidence="10">Synaptic vesicle 2-related protein-like</fullName>
    </submittedName>
</protein>
<organism evidence="9 10">
    <name type="scientific">Chanos chanos</name>
    <name type="common">Milkfish</name>
    <name type="synonym">Mugil chanos</name>
    <dbReference type="NCBI Taxonomy" id="29144"/>
    <lineage>
        <taxon>Eukaryota</taxon>
        <taxon>Metazoa</taxon>
        <taxon>Chordata</taxon>
        <taxon>Craniata</taxon>
        <taxon>Vertebrata</taxon>
        <taxon>Euteleostomi</taxon>
        <taxon>Actinopterygii</taxon>
        <taxon>Neopterygii</taxon>
        <taxon>Teleostei</taxon>
        <taxon>Ostariophysi</taxon>
        <taxon>Gonorynchiformes</taxon>
        <taxon>Chanidae</taxon>
        <taxon>Chanos</taxon>
    </lineage>
</organism>
<dbReference type="RefSeq" id="XP_030643373.1">
    <property type="nucleotide sequence ID" value="XM_030787513.1"/>
</dbReference>
<comment type="similarity">
    <text evidence="2">Belongs to the major facilitator superfamily.</text>
</comment>
<dbReference type="Pfam" id="PF00083">
    <property type="entry name" value="Sugar_tr"/>
    <property type="match status" value="2"/>
</dbReference>
<keyword evidence="6 7" id="KW-0472">Membrane</keyword>
<evidence type="ECO:0000256" key="5">
    <source>
        <dbReference type="ARBA" id="ARBA00022989"/>
    </source>
</evidence>
<dbReference type="PROSITE" id="PS50850">
    <property type="entry name" value="MFS"/>
    <property type="match status" value="1"/>
</dbReference>
<comment type="subcellular location">
    <subcellularLocation>
        <location evidence="1">Cytoplasmic vesicle</location>
        <location evidence="1">Secretory vesicle</location>
        <location evidence="1">Synaptic vesicle membrane</location>
        <topology evidence="1">Multi-pass membrane protein</topology>
    </subcellularLocation>
</comment>
<evidence type="ECO:0000256" key="6">
    <source>
        <dbReference type="ARBA" id="ARBA00023136"/>
    </source>
</evidence>
<dbReference type="OrthoDB" id="4139357at2759"/>
<dbReference type="InterPro" id="IPR036259">
    <property type="entry name" value="MFS_trans_sf"/>
</dbReference>
<dbReference type="InParanoid" id="A0A6J2WGB1"/>
<accession>A0A6J2WGB1</accession>
<dbReference type="CDD" id="cd17441">
    <property type="entry name" value="MFS_SVOP"/>
    <property type="match status" value="1"/>
</dbReference>
<dbReference type="PANTHER" id="PTHR23511:SF5">
    <property type="entry name" value="MAJOR FACILITATOR-TYPE TRANSPORTER HXNZ-RELATED"/>
    <property type="match status" value="1"/>
</dbReference>
<feature type="transmembrane region" description="Helical" evidence="7">
    <location>
        <begin position="497"/>
        <end position="516"/>
    </location>
</feature>
<feature type="transmembrane region" description="Helical" evidence="7">
    <location>
        <begin position="382"/>
        <end position="401"/>
    </location>
</feature>
<feature type="domain" description="Major facilitator superfamily (MFS) profile" evidence="8">
    <location>
        <begin position="93"/>
        <end position="519"/>
    </location>
</feature>
<dbReference type="GO" id="GO:0030672">
    <property type="term" value="C:synaptic vesicle membrane"/>
    <property type="evidence" value="ECO:0007669"/>
    <property type="project" value="UniProtKB-SubCell"/>
</dbReference>
<name>A0A6J2WGB1_CHACN</name>
<feature type="transmembrane region" description="Helical" evidence="7">
    <location>
        <begin position="244"/>
        <end position="265"/>
    </location>
</feature>
<feature type="transmembrane region" description="Helical" evidence="7">
    <location>
        <begin position="96"/>
        <end position="115"/>
    </location>
</feature>
<feature type="transmembrane region" description="Helical" evidence="7">
    <location>
        <begin position="465"/>
        <end position="485"/>
    </location>
</feature>
<evidence type="ECO:0000313" key="9">
    <source>
        <dbReference type="Proteomes" id="UP000504632"/>
    </source>
</evidence>
<evidence type="ECO:0000256" key="1">
    <source>
        <dbReference type="ARBA" id="ARBA00004644"/>
    </source>
</evidence>
<keyword evidence="9" id="KW-1185">Reference proteome</keyword>
<feature type="transmembrane region" description="Helical" evidence="7">
    <location>
        <begin position="431"/>
        <end position="453"/>
    </location>
</feature>
<feature type="transmembrane region" description="Helical" evidence="7">
    <location>
        <begin position="216"/>
        <end position="238"/>
    </location>
</feature>
<evidence type="ECO:0000256" key="7">
    <source>
        <dbReference type="SAM" id="Phobius"/>
    </source>
</evidence>
<dbReference type="InterPro" id="IPR005828">
    <property type="entry name" value="MFS_sugar_transport-like"/>
</dbReference>
<proteinExistence type="inferred from homology"/>
<sequence>MSTQRRSVLKGFQPWRDVSTVTFDGVSDREAVISEEQCGDEELYVHGVWTVLDQVELGDNGTGPQSAQESRTETFTVEDAVEAAGFGRFQWKLSMLTGLAWMADAMEMMILSVLAPQLRCEWRLPSWEVALITSIVFVGMMISSSLWGNISDKYGRRVGLSLCMTWTLYYGLLSAFAPVYGWILVLRGLVGFGIGGAPQSVTLYSEFLPAKSRATCIMLIEVFWALGTVLEVLLAMLIMPTLGWRWLLGLSTLPLIIFVASSCWLPESARFDVLTGNQEKAMRTLNRIAKDNGRILPQGRLVMASQEERGKVRDLFIPEYYRTTILLWLIWFCNAFLYYGLVLLTTELFQVDDVCHVSKDVKTEPRCRLGCKTLTMDDYKDLLWTTLAEFTGLFVVLWVVDRLGRRKSIVLCFFIFALCILPLYACTGRTVLIVFIFLARAAITAGWQVVFVYTPEVYPTATRAIGIGTSSGMARVGALLTPFIAQVLLETSVYLTLSVYFLCSILGMAATCALPIETAGRALQESTRITRGPEARHQSS</sequence>
<feature type="transmembrane region" description="Helical" evidence="7">
    <location>
        <begin position="408"/>
        <end position="425"/>
    </location>
</feature>
<dbReference type="AlphaFoldDB" id="A0A6J2WGB1"/>
<dbReference type="Gene3D" id="1.20.1250.20">
    <property type="entry name" value="MFS general substrate transporter like domains"/>
    <property type="match status" value="1"/>
</dbReference>
<evidence type="ECO:0000256" key="3">
    <source>
        <dbReference type="ARBA" id="ARBA00022448"/>
    </source>
</evidence>
<feature type="transmembrane region" description="Helical" evidence="7">
    <location>
        <begin position="127"/>
        <end position="146"/>
    </location>
</feature>
<gene>
    <name evidence="10" type="primary">LOC115823463</name>
</gene>
<dbReference type="SUPFAM" id="SSF103473">
    <property type="entry name" value="MFS general substrate transporter"/>
    <property type="match status" value="1"/>
</dbReference>
<dbReference type="PANTHER" id="PTHR23511">
    <property type="entry name" value="SYNAPTIC VESICLE GLYCOPROTEIN 2"/>
    <property type="match status" value="1"/>
</dbReference>
<reference evidence="10" key="1">
    <citation type="submission" date="2025-08" db="UniProtKB">
        <authorList>
            <consortium name="RefSeq"/>
        </authorList>
    </citation>
    <scope>IDENTIFICATION</scope>
</reference>
<evidence type="ECO:0000259" key="8">
    <source>
        <dbReference type="PROSITE" id="PS50850"/>
    </source>
</evidence>
<evidence type="ECO:0000313" key="10">
    <source>
        <dbReference type="RefSeq" id="XP_030643373.1"/>
    </source>
</evidence>
<evidence type="ECO:0000256" key="2">
    <source>
        <dbReference type="ARBA" id="ARBA00008335"/>
    </source>
</evidence>
<feature type="transmembrane region" description="Helical" evidence="7">
    <location>
        <begin position="182"/>
        <end position="204"/>
    </location>
</feature>